<dbReference type="InterPro" id="IPR052042">
    <property type="entry name" value="Tail_sheath_structural"/>
</dbReference>
<evidence type="ECO:0000259" key="4">
    <source>
        <dbReference type="Pfam" id="PF22671"/>
    </source>
</evidence>
<organism evidence="5">
    <name type="scientific">uncultured Alphaproteobacteria bacterium</name>
    <dbReference type="NCBI Taxonomy" id="91750"/>
    <lineage>
        <taxon>Bacteria</taxon>
        <taxon>Pseudomonadati</taxon>
        <taxon>Pseudomonadota</taxon>
        <taxon>Alphaproteobacteria</taxon>
        <taxon>environmental samples</taxon>
    </lineage>
</organism>
<sequence>MATDFLHGIETLEIDDGIRPIQTVKSSIIGLIGTAPDAEIATFPLNTPVLLAGAQRKAAKLGAAGTLKDACDAIFDQIGATIVVVRVEEGATEAETLSNIIGDSTMFTGVWAFVSSAAELGVTPRLLIAPGFTCSRPQGVSGVNLSNGGTGYTAATVAITGGGGSGAAAAATIQGGVITAITLTKAGFGYTGVPTVAITGDGTGAAATASTGVSANPVVAELTAIAKRLRAMVIADGPNTTNEAAVAYRNDWGTDRLFIVDPHSMVWDTEDNAAVAKPSASRVAGLTALRDKEKGFWWSPSNQVVTGIVGISRPIGFAINDANSEANYLNEHEVATIIYQDGYRLWGNRTTASDPLWAFFSVRRTADMVYESIEQAMLWAMDRPYSLQLLRDIEGTVNAYLRHLVAQGALLGGRYWLDPELNTADQLMQGISYHDIDLEPPAPNEHMIFRAHRNNGYYTELVAQVTSAAA</sequence>
<evidence type="ECO:0000259" key="2">
    <source>
        <dbReference type="Pfam" id="PF04984"/>
    </source>
</evidence>
<dbReference type="PANTHER" id="PTHR35861">
    <property type="match status" value="1"/>
</dbReference>
<feature type="domain" description="Tail sheath protein Gp18-like" evidence="4">
    <location>
        <begin position="27"/>
        <end position="87"/>
    </location>
</feature>
<accession>A0A212KN50</accession>
<dbReference type="EMBL" id="FLUO01000004">
    <property type="protein sequence ID" value="SBW13025.1"/>
    <property type="molecule type" value="Genomic_DNA"/>
</dbReference>
<evidence type="ECO:0000259" key="3">
    <source>
        <dbReference type="Pfam" id="PF17482"/>
    </source>
</evidence>
<feature type="domain" description="Tail sheath protein subtilisin-like" evidence="2">
    <location>
        <begin position="211"/>
        <end position="351"/>
    </location>
</feature>
<gene>
    <name evidence="5" type="ORF">KL86APRO_40047</name>
</gene>
<reference evidence="5" key="1">
    <citation type="submission" date="2016-04" db="EMBL/GenBank/DDBJ databases">
        <authorList>
            <person name="Evans L.H."/>
            <person name="Alamgir A."/>
            <person name="Owens N."/>
            <person name="Weber N.D."/>
            <person name="Virtaneva K."/>
            <person name="Barbian K."/>
            <person name="Babar A."/>
            <person name="Rosenke K."/>
        </authorList>
    </citation>
    <scope>NUCLEOTIDE SEQUENCE</scope>
    <source>
        <strain evidence="5">86</strain>
    </source>
</reference>
<feature type="domain" description="Tail sheath protein C-terminal" evidence="3">
    <location>
        <begin position="353"/>
        <end position="451"/>
    </location>
</feature>
<dbReference type="Pfam" id="PF17482">
    <property type="entry name" value="Phage_sheath_1C"/>
    <property type="match status" value="1"/>
</dbReference>
<dbReference type="Pfam" id="PF04984">
    <property type="entry name" value="Phage_sheath_1"/>
    <property type="match status" value="1"/>
</dbReference>
<proteinExistence type="inferred from homology"/>
<dbReference type="Pfam" id="PF22671">
    <property type="entry name" value="Gp18_domIII_N"/>
    <property type="match status" value="1"/>
</dbReference>
<dbReference type="AlphaFoldDB" id="A0A212KN50"/>
<comment type="similarity">
    <text evidence="1">Belongs to the myoviridae tail sheath protein family.</text>
</comment>
<dbReference type="InterPro" id="IPR035089">
    <property type="entry name" value="Phage_sheath_subtilisin"/>
</dbReference>
<dbReference type="PANTHER" id="PTHR35861:SF1">
    <property type="entry name" value="PHAGE TAIL SHEATH PROTEIN"/>
    <property type="match status" value="1"/>
</dbReference>
<evidence type="ECO:0000313" key="5">
    <source>
        <dbReference type="EMBL" id="SBW13025.1"/>
    </source>
</evidence>
<dbReference type="InterPro" id="IPR054564">
    <property type="entry name" value="Gp18_domIII_N"/>
</dbReference>
<evidence type="ECO:0000256" key="1">
    <source>
        <dbReference type="ARBA" id="ARBA00008005"/>
    </source>
</evidence>
<dbReference type="InterPro" id="IPR020287">
    <property type="entry name" value="Tail_sheath_C"/>
</dbReference>
<name>A0A212KN50_9PROT</name>
<protein>
    <submittedName>
        <fullName evidence="5">Putative phage tail protein</fullName>
    </submittedName>
</protein>